<evidence type="ECO:0000256" key="1">
    <source>
        <dbReference type="SAM" id="Phobius"/>
    </source>
</evidence>
<keyword evidence="3" id="KW-1185">Reference proteome</keyword>
<reference evidence="2" key="1">
    <citation type="submission" date="2021-06" db="EMBL/GenBank/DDBJ databases">
        <authorList>
            <person name="Hodson N. C."/>
            <person name="Mongue J. A."/>
            <person name="Jaron S. K."/>
        </authorList>
    </citation>
    <scope>NUCLEOTIDE SEQUENCE</scope>
</reference>
<name>A0A8J2JF77_9HEXA</name>
<feature type="transmembrane region" description="Helical" evidence="1">
    <location>
        <begin position="194"/>
        <end position="214"/>
    </location>
</feature>
<accession>A0A8J2JF77</accession>
<evidence type="ECO:0000313" key="2">
    <source>
        <dbReference type="EMBL" id="CAG7717667.1"/>
    </source>
</evidence>
<sequence>MVREYNSGKFIHLPCPLACTSLSSLMFANYLALFWLHPEFYSHSVANSLIFFHDDGQKKLKIMELNRDELFLIFTWPLMLGTPALHVLVFLVLPNGPNFIYYNIPESMKNGWTMLGCGVLEGYVLTLESKGRNKSKEFRQQTLDQELKRCQVVQLRLKIFNETNRNLQCLHNIWYFQESILLGYFGIRIMLEDLVLGGSFLSLGLFASAVYIFTYEPAFGIPDKIEEYKSSLKELASLCQDKARLAMSMMTVNSVQRTGIKVGKVLTLNRLTPMLFVDFVVQNVVSLLLAY</sequence>
<feature type="transmembrane region" description="Helical" evidence="1">
    <location>
        <begin position="12"/>
        <end position="36"/>
    </location>
</feature>
<gene>
    <name evidence="2" type="ORF">AFUS01_LOCUS7108</name>
</gene>
<comment type="caution">
    <text evidence="2">The sequence shown here is derived from an EMBL/GenBank/DDBJ whole genome shotgun (WGS) entry which is preliminary data.</text>
</comment>
<feature type="transmembrane region" description="Helical" evidence="1">
    <location>
        <begin position="70"/>
        <end position="93"/>
    </location>
</feature>
<organism evidence="2 3">
    <name type="scientific">Allacma fusca</name>
    <dbReference type="NCBI Taxonomy" id="39272"/>
    <lineage>
        <taxon>Eukaryota</taxon>
        <taxon>Metazoa</taxon>
        <taxon>Ecdysozoa</taxon>
        <taxon>Arthropoda</taxon>
        <taxon>Hexapoda</taxon>
        <taxon>Collembola</taxon>
        <taxon>Symphypleona</taxon>
        <taxon>Sminthuridae</taxon>
        <taxon>Allacma</taxon>
    </lineage>
</organism>
<dbReference type="AlphaFoldDB" id="A0A8J2JF77"/>
<keyword evidence="1" id="KW-0812">Transmembrane</keyword>
<proteinExistence type="predicted"/>
<evidence type="ECO:0000313" key="3">
    <source>
        <dbReference type="Proteomes" id="UP000708208"/>
    </source>
</evidence>
<keyword evidence="1" id="KW-0472">Membrane</keyword>
<protein>
    <submittedName>
        <fullName evidence="2">Uncharacterized protein</fullName>
    </submittedName>
</protein>
<keyword evidence="1" id="KW-1133">Transmembrane helix</keyword>
<dbReference type="Proteomes" id="UP000708208">
    <property type="component" value="Unassembled WGS sequence"/>
</dbReference>
<dbReference type="EMBL" id="CAJVCH010047666">
    <property type="protein sequence ID" value="CAG7717667.1"/>
    <property type="molecule type" value="Genomic_DNA"/>
</dbReference>